<protein>
    <submittedName>
        <fullName evidence="2 4">Uncharacterized protein</fullName>
    </submittedName>
</protein>
<evidence type="ECO:0000313" key="3">
    <source>
        <dbReference type="Proteomes" id="UP000267029"/>
    </source>
</evidence>
<reference evidence="2 3" key="2">
    <citation type="submission" date="2018-10" db="EMBL/GenBank/DDBJ databases">
        <authorList>
            <consortium name="Pathogen Informatics"/>
        </authorList>
    </citation>
    <scope>NUCLEOTIDE SEQUENCE [LARGE SCALE GENOMIC DNA]</scope>
</reference>
<evidence type="ECO:0000256" key="1">
    <source>
        <dbReference type="SAM" id="MobiDB-lite"/>
    </source>
</evidence>
<keyword evidence="3" id="KW-1185">Reference proteome</keyword>
<feature type="compositionally biased region" description="Polar residues" evidence="1">
    <location>
        <begin position="119"/>
        <end position="128"/>
    </location>
</feature>
<dbReference type="WBParaSite" id="MCOS_0000518501-mRNA-1">
    <property type="protein sequence ID" value="MCOS_0000518501-mRNA-1"/>
    <property type="gene ID" value="MCOS_0000518501"/>
</dbReference>
<dbReference type="Proteomes" id="UP000267029">
    <property type="component" value="Unassembled WGS sequence"/>
</dbReference>
<gene>
    <name evidence="2" type="ORF">MCOS_LOCUS5186</name>
</gene>
<sequence length="157" mass="16796">MVISSSPSFFAHLDVNKECELQGSSSPITHGDTGQKIAMKEARAYPKGHRHLPGLIVHRPSVAAGEPRRGETFSGLSLPSSHDLCGLTPWTLTHVLQTNGVEYQSIGRGSTYAPASVTGADTQDGNQSGRKHHPLSNRGPINSSAKWCRSSFGAHLE</sequence>
<name>A0A0R3UE12_MESCO</name>
<dbReference type="EMBL" id="UXSR01005183">
    <property type="protein sequence ID" value="VDD79183.1"/>
    <property type="molecule type" value="Genomic_DNA"/>
</dbReference>
<feature type="region of interest" description="Disordered" evidence="1">
    <location>
        <begin position="114"/>
        <end position="142"/>
    </location>
</feature>
<reference evidence="4" key="1">
    <citation type="submission" date="2017-02" db="UniProtKB">
        <authorList>
            <consortium name="WormBaseParasite"/>
        </authorList>
    </citation>
    <scope>IDENTIFICATION</scope>
</reference>
<evidence type="ECO:0000313" key="4">
    <source>
        <dbReference type="WBParaSite" id="MCOS_0000518501-mRNA-1"/>
    </source>
</evidence>
<dbReference type="AlphaFoldDB" id="A0A0R3UE12"/>
<proteinExistence type="predicted"/>
<organism evidence="4">
    <name type="scientific">Mesocestoides corti</name>
    <name type="common">Flatworm</name>
    <dbReference type="NCBI Taxonomy" id="53468"/>
    <lineage>
        <taxon>Eukaryota</taxon>
        <taxon>Metazoa</taxon>
        <taxon>Spiralia</taxon>
        <taxon>Lophotrochozoa</taxon>
        <taxon>Platyhelminthes</taxon>
        <taxon>Cestoda</taxon>
        <taxon>Eucestoda</taxon>
        <taxon>Cyclophyllidea</taxon>
        <taxon>Mesocestoididae</taxon>
        <taxon>Mesocestoides</taxon>
    </lineage>
</organism>
<evidence type="ECO:0000313" key="2">
    <source>
        <dbReference type="EMBL" id="VDD79183.1"/>
    </source>
</evidence>
<accession>A0A0R3UE12</accession>